<dbReference type="InterPro" id="IPR050855">
    <property type="entry name" value="NDM-1-like"/>
</dbReference>
<dbReference type="Proteomes" id="UP000010523">
    <property type="component" value="Unassembled WGS sequence"/>
</dbReference>
<keyword evidence="3" id="KW-1185">Reference proteome</keyword>
<dbReference type="InterPro" id="IPR001279">
    <property type="entry name" value="Metallo-B-lactamas"/>
</dbReference>
<evidence type="ECO:0000259" key="1">
    <source>
        <dbReference type="Pfam" id="PF00753"/>
    </source>
</evidence>
<protein>
    <submittedName>
        <fullName evidence="2">Metal-dependent hydrolase</fullName>
    </submittedName>
</protein>
<evidence type="ECO:0000313" key="2">
    <source>
        <dbReference type="EMBL" id="EIJ79963.1"/>
    </source>
</evidence>
<evidence type="ECO:0000313" key="3">
    <source>
        <dbReference type="Proteomes" id="UP000010523"/>
    </source>
</evidence>
<name>I3E0E2_BACMT</name>
<feature type="domain" description="Metallo-beta-lactamase" evidence="1">
    <location>
        <begin position="9"/>
        <end position="76"/>
    </location>
</feature>
<dbReference type="AlphaFoldDB" id="I3E0E2"/>
<dbReference type="InterPro" id="IPR036866">
    <property type="entry name" value="RibonucZ/Hydroxyglut_hydro"/>
</dbReference>
<dbReference type="eggNOG" id="COG0491">
    <property type="taxonomic scope" value="Bacteria"/>
</dbReference>
<dbReference type="STRING" id="997296.PB1_06357"/>
<proteinExistence type="predicted"/>
<reference evidence="2 3" key="1">
    <citation type="journal article" date="2012" name="Appl. Environ. Microbiol.">
        <title>Genome Sequence of Thermotolerant Bacillus methanolicus: Features and Regulation Related to Methylotrophy and Production of L-Lysine and L-Glutamate from Methanol.</title>
        <authorList>
            <person name="Heggeset T.M."/>
            <person name="Krog A."/>
            <person name="Balzer S."/>
            <person name="Wentzel A."/>
            <person name="Ellingsen T.E."/>
            <person name="Brautaset T."/>
        </authorList>
    </citation>
    <scope>NUCLEOTIDE SEQUENCE [LARGE SCALE GENOMIC DNA]</scope>
    <source>
        <strain evidence="2 3">PB1</strain>
    </source>
</reference>
<gene>
    <name evidence="2" type="ORF">PB1_06357</name>
</gene>
<sequence length="94" mass="10465">MNSDPKRMTKEQWEAFPEQIKDLYSQPPKIKVTKTLKDNQFLPICGGIKVISTPGHTPGHISLYLEESKILFAGDAMVCSNGILKGPVKQTTHI</sequence>
<dbReference type="PANTHER" id="PTHR42951">
    <property type="entry name" value="METALLO-BETA-LACTAMASE DOMAIN-CONTAINING"/>
    <property type="match status" value="1"/>
</dbReference>
<keyword evidence="2" id="KW-0378">Hydrolase</keyword>
<accession>I3E0E2</accession>
<comment type="caution">
    <text evidence="2">The sequence shown here is derived from an EMBL/GenBank/DDBJ whole genome shotgun (WGS) entry which is preliminary data.</text>
</comment>
<dbReference type="Pfam" id="PF00753">
    <property type="entry name" value="Lactamase_B"/>
    <property type="match status" value="1"/>
</dbReference>
<organism evidence="2 3">
    <name type="scientific">Bacillus methanolicus PB1</name>
    <dbReference type="NCBI Taxonomy" id="997296"/>
    <lineage>
        <taxon>Bacteria</taxon>
        <taxon>Bacillati</taxon>
        <taxon>Bacillota</taxon>
        <taxon>Bacilli</taxon>
        <taxon>Bacillales</taxon>
        <taxon>Bacillaceae</taxon>
        <taxon>Bacillus</taxon>
    </lineage>
</organism>
<dbReference type="EMBL" id="AFEU01000002">
    <property type="protein sequence ID" value="EIJ79963.1"/>
    <property type="molecule type" value="Genomic_DNA"/>
</dbReference>
<dbReference type="PATRIC" id="fig|997296.3.peg.1354"/>
<dbReference type="SUPFAM" id="SSF56281">
    <property type="entry name" value="Metallo-hydrolase/oxidoreductase"/>
    <property type="match status" value="1"/>
</dbReference>
<dbReference type="Gene3D" id="3.60.15.10">
    <property type="entry name" value="Ribonuclease Z/Hydroxyacylglutathione hydrolase-like"/>
    <property type="match status" value="1"/>
</dbReference>
<dbReference type="GO" id="GO:0016787">
    <property type="term" value="F:hydrolase activity"/>
    <property type="evidence" value="ECO:0007669"/>
    <property type="project" value="UniProtKB-KW"/>
</dbReference>